<dbReference type="OrthoDB" id="8093132at2"/>
<dbReference type="GO" id="GO:0008716">
    <property type="term" value="F:D-alanine-D-alanine ligase activity"/>
    <property type="evidence" value="ECO:0007669"/>
    <property type="project" value="InterPro"/>
</dbReference>
<feature type="domain" description="ATP-grasp" evidence="4">
    <location>
        <begin position="129"/>
        <end position="347"/>
    </location>
</feature>
<dbReference type="Gene3D" id="3.30.470.20">
    <property type="entry name" value="ATP-grasp fold, B domain"/>
    <property type="match status" value="1"/>
</dbReference>
<organism evidence="5 6">
    <name type="scientific">Borborobacter arsenicus</name>
    <dbReference type="NCBI Taxonomy" id="1851146"/>
    <lineage>
        <taxon>Bacteria</taxon>
        <taxon>Pseudomonadati</taxon>
        <taxon>Pseudomonadota</taxon>
        <taxon>Alphaproteobacteria</taxon>
        <taxon>Hyphomicrobiales</taxon>
        <taxon>Phyllobacteriaceae</taxon>
        <taxon>Borborobacter</taxon>
    </lineage>
</organism>
<reference evidence="5 6" key="1">
    <citation type="submission" date="2018-11" db="EMBL/GenBank/DDBJ databases">
        <title>Pseudaminobacter arsenicus sp. nov., an arsenic-resistant bacterium isolated from arsenic-rich aquifers.</title>
        <authorList>
            <person name="Mu Y."/>
        </authorList>
    </citation>
    <scope>NUCLEOTIDE SEQUENCE [LARGE SCALE GENOMIC DNA]</scope>
    <source>
        <strain evidence="5 6">CB3</strain>
    </source>
</reference>
<dbReference type="GO" id="GO:0005524">
    <property type="term" value="F:ATP binding"/>
    <property type="evidence" value="ECO:0007669"/>
    <property type="project" value="UniProtKB-UniRule"/>
</dbReference>
<dbReference type="EMBL" id="RKST01000014">
    <property type="protein sequence ID" value="RUM97074.1"/>
    <property type="molecule type" value="Genomic_DNA"/>
</dbReference>
<dbReference type="InterPro" id="IPR013815">
    <property type="entry name" value="ATP_grasp_subdomain_1"/>
</dbReference>
<accession>A0A432V4C4</accession>
<evidence type="ECO:0000256" key="2">
    <source>
        <dbReference type="ARBA" id="ARBA00022598"/>
    </source>
</evidence>
<proteinExistence type="inferred from homology"/>
<dbReference type="Proteomes" id="UP000281647">
    <property type="component" value="Unassembled WGS sequence"/>
</dbReference>
<protein>
    <submittedName>
        <fullName evidence="5">D-alanine:D-lactate ligase-like protein</fullName>
    </submittedName>
</protein>
<evidence type="ECO:0000313" key="6">
    <source>
        <dbReference type="Proteomes" id="UP000281647"/>
    </source>
</evidence>
<keyword evidence="3" id="KW-0547">Nucleotide-binding</keyword>
<dbReference type="SUPFAM" id="SSF56059">
    <property type="entry name" value="Glutathione synthetase ATP-binding domain-like"/>
    <property type="match status" value="1"/>
</dbReference>
<keyword evidence="3" id="KW-0067">ATP-binding</keyword>
<dbReference type="Gene3D" id="3.30.1490.20">
    <property type="entry name" value="ATP-grasp fold, A domain"/>
    <property type="match status" value="1"/>
</dbReference>
<dbReference type="GO" id="GO:0046872">
    <property type="term" value="F:metal ion binding"/>
    <property type="evidence" value="ECO:0007669"/>
    <property type="project" value="InterPro"/>
</dbReference>
<comment type="caution">
    <text evidence="5">The sequence shown here is derived from an EMBL/GenBank/DDBJ whole genome shotgun (WGS) entry which is preliminary data.</text>
</comment>
<dbReference type="RefSeq" id="WP_128627247.1">
    <property type="nucleotide sequence ID" value="NZ_RKST01000014.1"/>
</dbReference>
<gene>
    <name evidence="5" type="ORF">EET67_14490</name>
</gene>
<dbReference type="PROSITE" id="PS50975">
    <property type="entry name" value="ATP_GRASP"/>
    <property type="match status" value="1"/>
</dbReference>
<evidence type="ECO:0000256" key="1">
    <source>
        <dbReference type="ARBA" id="ARBA00010871"/>
    </source>
</evidence>
<comment type="similarity">
    <text evidence="1">Belongs to the D-alanine--D-alanine ligase family.</text>
</comment>
<sequence length="359" mass="38710">MADQMPTLLLVHETEKACLDRLATEGFAAERAAEISSYLAQSTDLAPEFDAIAQACAQRGLRFEPVALDEASATLAGRKPEVTLVWTLTDGIAYFRGGAGPALARLNGLPTFGSDDSLFALCQDKFRSGAVLGALGLPVPAAGLAHDGQWLVEPQHSKSGYFVKPNRLGAKIGIYPDSHCHSPDTALALSRRIFEAYRDDAIVQPYVTGRNVRLSFLEMESGAGAEAFGISFVNAGGDFQTMQDSLALYGETGAEACARGVYAEPDLLPVAASQPEAANKIKAIALHCMRTLGLRDVFSMDFRVEPDDTVHLIEFEICPGLPCFDFRAYCREHWKLDLAEAMAAAAAGRFQRRSMQTAV</sequence>
<dbReference type="InterPro" id="IPR011761">
    <property type="entry name" value="ATP-grasp"/>
</dbReference>
<dbReference type="PANTHER" id="PTHR23132">
    <property type="entry name" value="D-ALANINE--D-ALANINE LIGASE"/>
    <property type="match status" value="1"/>
</dbReference>
<name>A0A432V4C4_9HYPH</name>
<dbReference type="Pfam" id="PF07478">
    <property type="entry name" value="Dala_Dala_lig_C"/>
    <property type="match status" value="1"/>
</dbReference>
<evidence type="ECO:0000313" key="5">
    <source>
        <dbReference type="EMBL" id="RUM97074.1"/>
    </source>
</evidence>
<dbReference type="InterPro" id="IPR011095">
    <property type="entry name" value="Dala_Dala_lig_C"/>
</dbReference>
<dbReference type="PANTHER" id="PTHR23132:SF23">
    <property type="entry name" value="D-ALANINE--D-ALANINE LIGASE B"/>
    <property type="match status" value="1"/>
</dbReference>
<keyword evidence="2 5" id="KW-0436">Ligase</keyword>
<dbReference type="AlphaFoldDB" id="A0A432V4C4"/>
<keyword evidence="6" id="KW-1185">Reference proteome</keyword>
<evidence type="ECO:0000259" key="4">
    <source>
        <dbReference type="PROSITE" id="PS50975"/>
    </source>
</evidence>
<evidence type="ECO:0000256" key="3">
    <source>
        <dbReference type="PROSITE-ProRule" id="PRU00409"/>
    </source>
</evidence>